<reference evidence="12" key="1">
    <citation type="submission" date="2020-01" db="EMBL/GenBank/DDBJ databases">
        <title>Development of genomics and gene disruption for Polysphondylium violaceum indicates a role for the polyketide synthase stlB in stalk morphogenesis.</title>
        <authorList>
            <person name="Narita B."/>
            <person name="Kawabe Y."/>
            <person name="Kin K."/>
            <person name="Saito T."/>
            <person name="Gibbs R."/>
            <person name="Kuspa A."/>
            <person name="Muzny D."/>
            <person name="Queller D."/>
            <person name="Richards S."/>
            <person name="Strassman J."/>
            <person name="Sucgang R."/>
            <person name="Worley K."/>
            <person name="Schaap P."/>
        </authorList>
    </citation>
    <scope>NUCLEOTIDE SEQUENCE</scope>
    <source>
        <strain evidence="12">QSvi11</strain>
    </source>
</reference>
<dbReference type="GO" id="GO:0005509">
    <property type="term" value="F:calcium ion binding"/>
    <property type="evidence" value="ECO:0007669"/>
    <property type="project" value="InterPro"/>
</dbReference>
<sequence>MEPAFLDASQASLSSHALELETLIKDELYYNSQSFSKQLLLDCADLDDFDHTKIIEIDSQKYKDGVFIMKISSKGKSQKKKLIFDLVKNILTCGKKKKVSFSEIDEIRIGHKTNIFNSYKTKSKDDESHLASFSILFSGNIRTSMDFICSSVPERREIVSFLYQLINTSKNCDNEYNFVKKEWDAIGKDTIDFSTLKKILARLNYSTSDHILISLMKFSDTNSDCKLDFTEFSNLLKTLRGRPELKPLFYRYSSHHREEISINKMKEFFKKEQDEDWTDDMCHDLIAKYNIEKLGHISFDNLEEYLCSNSNLLAKPECSTVYQTTHLPLTYYYINSSHNTYLSGHQLKGLSTSEMYTWSLRSGCKCVELDVWDGSDGDPIIFHGGTLTSQIKFSHVLETIKARGFEISPFPVILSLEVHASVPQQIAMANHLVQIFGDMLLAPLDYDLAQWPTLEQCKNKIILKGHVNKHNGSSISTTSSSSDEDDDYLRSSNDGGSSSSGLSLSSISLGGSSSETKKKTKAKIAEQLECLISLVSEGYKSPAKTMELPVWMIHSFAEEKVKAVQSEAEAMIAVNHNHFIRVYPRGTRFSSSNFDPVPGWNIGCQLAALNQQTSSEPMWLNSGLFEDNGSCGFVLKPSCLLPEHSEGFNPNAAVRHPLSKYSKLVVHVISARQLPKYSKTTKGEVIDPYVTLSIKGSPLDQKEVRTKVIDNNGLNPYWGEEFEFPLVHSQLAILLVRIDDKDKVGHNRIGHYSIRVENMRQGYRIIQLRNNFNRTIPLSNLLCKFTLVE</sequence>
<dbReference type="Pfam" id="PF00388">
    <property type="entry name" value="PI-PLC-X"/>
    <property type="match status" value="1"/>
</dbReference>
<gene>
    <name evidence="12" type="ORF">CYY_002469</name>
</gene>
<dbReference type="Gene3D" id="3.20.20.190">
    <property type="entry name" value="Phosphatidylinositol (PI) phosphodiesterase"/>
    <property type="match status" value="1"/>
</dbReference>
<dbReference type="SMART" id="SM00239">
    <property type="entry name" value="C2"/>
    <property type="match status" value="1"/>
</dbReference>
<dbReference type="InterPro" id="IPR011993">
    <property type="entry name" value="PH-like_dom_sf"/>
</dbReference>
<evidence type="ECO:0000256" key="6">
    <source>
        <dbReference type="ARBA" id="ARBA00023224"/>
    </source>
</evidence>
<dbReference type="InterPro" id="IPR000008">
    <property type="entry name" value="C2_dom"/>
</dbReference>
<evidence type="ECO:0000256" key="1">
    <source>
        <dbReference type="ARBA" id="ARBA00001913"/>
    </source>
</evidence>
<feature type="domain" description="PI-PLC Y-box" evidence="10">
    <location>
        <begin position="537"/>
        <end position="640"/>
    </location>
</feature>
<dbReference type="PROSITE" id="PS50222">
    <property type="entry name" value="EF_HAND_2"/>
    <property type="match status" value="1"/>
</dbReference>
<dbReference type="SUPFAM" id="SSF47473">
    <property type="entry name" value="EF-hand"/>
    <property type="match status" value="1"/>
</dbReference>
<dbReference type="PRINTS" id="PR00390">
    <property type="entry name" value="PHPHLIPASEC"/>
</dbReference>
<dbReference type="PROSITE" id="PS50008">
    <property type="entry name" value="PIPLC_Y_DOMAIN"/>
    <property type="match status" value="1"/>
</dbReference>
<feature type="compositionally biased region" description="Low complexity" evidence="8">
    <location>
        <begin position="490"/>
        <end position="514"/>
    </location>
</feature>
<dbReference type="CDD" id="cd15898">
    <property type="entry name" value="EFh_PI-PLC"/>
    <property type="match status" value="1"/>
</dbReference>
<dbReference type="AlphaFoldDB" id="A0A8J4V2P9"/>
<dbReference type="Gene3D" id="2.30.29.30">
    <property type="entry name" value="Pleckstrin-homology domain (PH domain)/Phosphotyrosine-binding domain (PTB)"/>
    <property type="match status" value="1"/>
</dbReference>
<evidence type="ECO:0000256" key="4">
    <source>
        <dbReference type="ARBA" id="ARBA00022963"/>
    </source>
</evidence>
<dbReference type="CDD" id="cd08558">
    <property type="entry name" value="PI-PLCc_eukaryota"/>
    <property type="match status" value="1"/>
</dbReference>
<dbReference type="PROSITE" id="PS50004">
    <property type="entry name" value="C2"/>
    <property type="match status" value="1"/>
</dbReference>
<dbReference type="PANTHER" id="PTHR10336:SF36">
    <property type="entry name" value="1-PHOSPHATIDYLINOSITOL 4,5-BISPHOSPHATE PHOSPHODIESTERASE BETA-4"/>
    <property type="match status" value="1"/>
</dbReference>
<comment type="catalytic activity">
    <reaction evidence="7">
        <text>a 1,2-diacyl-sn-glycero-3-phospho-(1D-myo-inositol-4,5-bisphosphate) + H2O = 1D-myo-inositol 1,4,5-trisphosphate + a 1,2-diacyl-sn-glycerol + H(+)</text>
        <dbReference type="Rhea" id="RHEA:33179"/>
        <dbReference type="ChEBI" id="CHEBI:15377"/>
        <dbReference type="ChEBI" id="CHEBI:15378"/>
        <dbReference type="ChEBI" id="CHEBI:17815"/>
        <dbReference type="ChEBI" id="CHEBI:58456"/>
        <dbReference type="ChEBI" id="CHEBI:203600"/>
        <dbReference type="EC" id="3.1.4.11"/>
    </reaction>
</comment>
<feature type="region of interest" description="Disordered" evidence="8">
    <location>
        <begin position="471"/>
        <end position="516"/>
    </location>
</feature>
<dbReference type="GO" id="GO:0004435">
    <property type="term" value="F:phosphatidylinositol-4,5-bisphosphate phospholipase C activity"/>
    <property type="evidence" value="ECO:0007669"/>
    <property type="project" value="UniProtKB-EC"/>
</dbReference>
<evidence type="ECO:0000256" key="8">
    <source>
        <dbReference type="SAM" id="MobiDB-lite"/>
    </source>
</evidence>
<dbReference type="InterPro" id="IPR017946">
    <property type="entry name" value="PLC-like_Pdiesterase_TIM-brl"/>
</dbReference>
<dbReference type="EC" id="3.1.4.11" evidence="2 7"/>
<evidence type="ECO:0000259" key="9">
    <source>
        <dbReference type="PROSITE" id="PS50004"/>
    </source>
</evidence>
<evidence type="ECO:0000256" key="2">
    <source>
        <dbReference type="ARBA" id="ARBA00012368"/>
    </source>
</evidence>
<dbReference type="InterPro" id="IPR000909">
    <property type="entry name" value="PLipase_C_PInositol-sp_X_dom"/>
</dbReference>
<name>A0A8J4V2P9_9MYCE</name>
<dbReference type="SUPFAM" id="SSF50729">
    <property type="entry name" value="PH domain-like"/>
    <property type="match status" value="1"/>
</dbReference>
<dbReference type="GO" id="GO:0016042">
    <property type="term" value="P:lipid catabolic process"/>
    <property type="evidence" value="ECO:0007669"/>
    <property type="project" value="UniProtKB-KW"/>
</dbReference>
<comment type="caution">
    <text evidence="12">The sequence shown here is derived from an EMBL/GenBank/DDBJ whole genome shotgun (WGS) entry which is preliminary data.</text>
</comment>
<evidence type="ECO:0000313" key="12">
    <source>
        <dbReference type="EMBL" id="KAF2076228.1"/>
    </source>
</evidence>
<accession>A0A8J4V2P9</accession>
<dbReference type="InterPro" id="IPR002048">
    <property type="entry name" value="EF_hand_dom"/>
</dbReference>
<evidence type="ECO:0000259" key="10">
    <source>
        <dbReference type="PROSITE" id="PS50008"/>
    </source>
</evidence>
<proteinExistence type="predicted"/>
<dbReference type="InterPro" id="IPR015359">
    <property type="entry name" value="PLC_EF-hand-like"/>
</dbReference>
<keyword evidence="13" id="KW-1185">Reference proteome</keyword>
<protein>
    <recommendedName>
        <fullName evidence="2 7">Phosphoinositide phospholipase C</fullName>
        <ecNumber evidence="2 7">3.1.4.11</ecNumber>
    </recommendedName>
</protein>
<dbReference type="Proteomes" id="UP000695562">
    <property type="component" value="Unassembled WGS sequence"/>
</dbReference>
<keyword evidence="3 7" id="KW-0378">Hydrolase</keyword>
<dbReference type="GO" id="GO:0051209">
    <property type="term" value="P:release of sequestered calcium ion into cytosol"/>
    <property type="evidence" value="ECO:0007669"/>
    <property type="project" value="TreeGrafter"/>
</dbReference>
<dbReference type="InterPro" id="IPR011992">
    <property type="entry name" value="EF-hand-dom_pair"/>
</dbReference>
<dbReference type="Pfam" id="PF00387">
    <property type="entry name" value="PI-PLC-Y"/>
    <property type="match status" value="1"/>
</dbReference>
<organism evidence="12 13">
    <name type="scientific">Polysphondylium violaceum</name>
    <dbReference type="NCBI Taxonomy" id="133409"/>
    <lineage>
        <taxon>Eukaryota</taxon>
        <taxon>Amoebozoa</taxon>
        <taxon>Evosea</taxon>
        <taxon>Eumycetozoa</taxon>
        <taxon>Dictyostelia</taxon>
        <taxon>Dictyosteliales</taxon>
        <taxon>Dictyosteliaceae</taxon>
        <taxon>Polysphondylium</taxon>
    </lineage>
</organism>
<keyword evidence="5 7" id="KW-0443">Lipid metabolism</keyword>
<dbReference type="CDD" id="cd00275">
    <property type="entry name" value="C2_PLC_like"/>
    <property type="match status" value="1"/>
</dbReference>
<dbReference type="OrthoDB" id="269822at2759"/>
<feature type="domain" description="EF-hand" evidence="11">
    <location>
        <begin position="207"/>
        <end position="242"/>
    </location>
</feature>
<dbReference type="InterPro" id="IPR035892">
    <property type="entry name" value="C2_domain_sf"/>
</dbReference>
<dbReference type="SMART" id="SM00149">
    <property type="entry name" value="PLCYc"/>
    <property type="match status" value="1"/>
</dbReference>
<feature type="domain" description="C2" evidence="9">
    <location>
        <begin position="644"/>
        <end position="770"/>
    </location>
</feature>
<dbReference type="SMART" id="SM00148">
    <property type="entry name" value="PLCXc"/>
    <property type="match status" value="1"/>
</dbReference>
<evidence type="ECO:0000256" key="5">
    <source>
        <dbReference type="ARBA" id="ARBA00023098"/>
    </source>
</evidence>
<evidence type="ECO:0000256" key="7">
    <source>
        <dbReference type="RuleBase" id="RU361133"/>
    </source>
</evidence>
<dbReference type="Gene3D" id="2.60.40.150">
    <property type="entry name" value="C2 domain"/>
    <property type="match status" value="1"/>
</dbReference>
<dbReference type="Gene3D" id="1.10.238.10">
    <property type="entry name" value="EF-hand"/>
    <property type="match status" value="2"/>
</dbReference>
<dbReference type="Pfam" id="PF00168">
    <property type="entry name" value="C2"/>
    <property type="match status" value="1"/>
</dbReference>
<dbReference type="InterPro" id="IPR001711">
    <property type="entry name" value="PLipase_C_Pinositol-sp_Y"/>
</dbReference>
<evidence type="ECO:0000256" key="3">
    <source>
        <dbReference type="ARBA" id="ARBA00022801"/>
    </source>
</evidence>
<evidence type="ECO:0000259" key="11">
    <source>
        <dbReference type="PROSITE" id="PS50222"/>
    </source>
</evidence>
<dbReference type="PANTHER" id="PTHR10336">
    <property type="entry name" value="PHOSPHOINOSITIDE-SPECIFIC PHOSPHOLIPASE C FAMILY PROTEIN"/>
    <property type="match status" value="1"/>
</dbReference>
<keyword evidence="4 7" id="KW-0442">Lipid degradation</keyword>
<dbReference type="SUPFAM" id="SSF51695">
    <property type="entry name" value="PLC-like phosphodiesterases"/>
    <property type="match status" value="1"/>
</dbReference>
<dbReference type="EMBL" id="AJWJ01000068">
    <property type="protein sequence ID" value="KAF2076228.1"/>
    <property type="molecule type" value="Genomic_DNA"/>
</dbReference>
<dbReference type="SUPFAM" id="SSF49562">
    <property type="entry name" value="C2 domain (Calcium/lipid-binding domain, CaLB)"/>
    <property type="match status" value="1"/>
</dbReference>
<dbReference type="GO" id="GO:0048015">
    <property type="term" value="P:phosphatidylinositol-mediated signaling"/>
    <property type="evidence" value="ECO:0007669"/>
    <property type="project" value="TreeGrafter"/>
</dbReference>
<dbReference type="PROSITE" id="PS50007">
    <property type="entry name" value="PIPLC_X_DOMAIN"/>
    <property type="match status" value="1"/>
</dbReference>
<keyword evidence="6" id="KW-0807">Transducer</keyword>
<comment type="cofactor">
    <cofactor evidence="1">
        <name>Ca(2+)</name>
        <dbReference type="ChEBI" id="CHEBI:29108"/>
    </cofactor>
</comment>
<evidence type="ECO:0000313" key="13">
    <source>
        <dbReference type="Proteomes" id="UP000695562"/>
    </source>
</evidence>
<dbReference type="Pfam" id="PF09279">
    <property type="entry name" value="EF-hand_like"/>
    <property type="match status" value="1"/>
</dbReference>
<dbReference type="InterPro" id="IPR001192">
    <property type="entry name" value="PI-PLC_fam"/>
</dbReference>